<organism evidence="2 3">
    <name type="scientific">Histidinibacterium lentulum</name>
    <dbReference type="NCBI Taxonomy" id="2480588"/>
    <lineage>
        <taxon>Bacteria</taxon>
        <taxon>Pseudomonadati</taxon>
        <taxon>Pseudomonadota</taxon>
        <taxon>Alphaproteobacteria</taxon>
        <taxon>Rhodobacterales</taxon>
        <taxon>Paracoccaceae</taxon>
        <taxon>Histidinibacterium</taxon>
    </lineage>
</organism>
<protein>
    <recommendedName>
        <fullName evidence="4">DUF3329 domain-containing protein</fullName>
    </recommendedName>
</protein>
<dbReference type="Proteomes" id="UP000268016">
    <property type="component" value="Unassembled WGS sequence"/>
</dbReference>
<comment type="caution">
    <text evidence="2">The sequence shown here is derived from an EMBL/GenBank/DDBJ whole genome shotgun (WGS) entry which is preliminary data.</text>
</comment>
<name>A0A3N2QYN5_9RHOB</name>
<dbReference type="AlphaFoldDB" id="A0A3N2QYN5"/>
<proteinExistence type="predicted"/>
<evidence type="ECO:0008006" key="4">
    <source>
        <dbReference type="Google" id="ProtNLM"/>
    </source>
</evidence>
<accession>A0A3N2QYN5</accession>
<keyword evidence="3" id="KW-1185">Reference proteome</keyword>
<evidence type="ECO:0000313" key="3">
    <source>
        <dbReference type="Proteomes" id="UP000268016"/>
    </source>
</evidence>
<keyword evidence="1" id="KW-0472">Membrane</keyword>
<dbReference type="RefSeq" id="WP_123642866.1">
    <property type="nucleotide sequence ID" value="NZ_ML119086.1"/>
</dbReference>
<feature type="transmembrane region" description="Helical" evidence="1">
    <location>
        <begin position="14"/>
        <end position="30"/>
    </location>
</feature>
<keyword evidence="1" id="KW-0812">Transmembrane</keyword>
<evidence type="ECO:0000256" key="1">
    <source>
        <dbReference type="SAM" id="Phobius"/>
    </source>
</evidence>
<evidence type="ECO:0000313" key="2">
    <source>
        <dbReference type="EMBL" id="ROU00317.1"/>
    </source>
</evidence>
<sequence length="72" mass="8187">MKLFDLRHPFFRPLWRRVAVTAVCVVWAVVELMGGNVFWAILFGGLGGLCAWEFFVVYDEANYADRDDKGGS</sequence>
<keyword evidence="1" id="KW-1133">Transmembrane helix</keyword>
<feature type="transmembrane region" description="Helical" evidence="1">
    <location>
        <begin position="36"/>
        <end position="58"/>
    </location>
</feature>
<dbReference type="OrthoDB" id="7362327at2"/>
<reference evidence="2 3" key="1">
    <citation type="submission" date="2018-10" db="EMBL/GenBank/DDBJ databases">
        <title>Histidinibacterium lentulum gen. nov., sp. nov., a marine bacterium from the culture broth of Picochlorum sp. 122.</title>
        <authorList>
            <person name="Wang G."/>
        </authorList>
    </citation>
    <scope>NUCLEOTIDE SEQUENCE [LARGE SCALE GENOMIC DNA]</scope>
    <source>
        <strain evidence="2 3">B17</strain>
    </source>
</reference>
<dbReference type="EMBL" id="RDRB01000006">
    <property type="protein sequence ID" value="ROU00317.1"/>
    <property type="molecule type" value="Genomic_DNA"/>
</dbReference>
<gene>
    <name evidence="2" type="ORF">EAT49_13805</name>
</gene>